<name>A0A4P7UBU7_9ACTN</name>
<dbReference type="Proteomes" id="UP000297025">
    <property type="component" value="Chromosome"/>
</dbReference>
<dbReference type="RefSeq" id="WP_135831478.1">
    <property type="nucleotide sequence ID" value="NZ_CP038462.1"/>
</dbReference>
<feature type="region of interest" description="Disordered" evidence="1">
    <location>
        <begin position="1"/>
        <end position="31"/>
    </location>
</feature>
<evidence type="ECO:0000313" key="2">
    <source>
        <dbReference type="EMBL" id="QCC76429.1"/>
    </source>
</evidence>
<organism evidence="2 3">
    <name type="scientific">Nocardioides daphniae</name>
    <dbReference type="NCBI Taxonomy" id="402297"/>
    <lineage>
        <taxon>Bacteria</taxon>
        <taxon>Bacillati</taxon>
        <taxon>Actinomycetota</taxon>
        <taxon>Actinomycetes</taxon>
        <taxon>Propionibacteriales</taxon>
        <taxon>Nocardioidaceae</taxon>
        <taxon>Nocardioides</taxon>
    </lineage>
</organism>
<dbReference type="EMBL" id="CP038462">
    <property type="protein sequence ID" value="QCC76429.1"/>
    <property type="molecule type" value="Genomic_DNA"/>
</dbReference>
<sequence length="120" mass="12681">MAPLPAGRARRPDAHPRRHPDGARPTAAEESAQVRSQAWFFPAWPGSRTLADLPAGTPLVVVDDVDHPAVPREVREERWAQLAALTEAGTAVVAGSDAPPTVPADGHLVLTTVAPRKAHA</sequence>
<dbReference type="KEGG" id="ndp:E2C04_02940"/>
<dbReference type="AlphaFoldDB" id="A0A4P7UBU7"/>
<protein>
    <submittedName>
        <fullName evidence="2">Uncharacterized protein</fullName>
    </submittedName>
</protein>
<proteinExistence type="predicted"/>
<evidence type="ECO:0000313" key="3">
    <source>
        <dbReference type="Proteomes" id="UP000297025"/>
    </source>
</evidence>
<gene>
    <name evidence="2" type="ORF">E2C04_02940</name>
</gene>
<reference evidence="2 3" key="1">
    <citation type="journal article" date="2008" name="Int. J. Syst. Evol. Microbiol.">
        <title>Nocardioides daphniae sp. nov., isolated from Daphnia cucullata (Crustacea: Cladocera).</title>
        <authorList>
            <person name="Toth E.M."/>
            <person name="Keki Z."/>
            <person name="Homonnay Z.G."/>
            <person name="Borsodi A.K."/>
            <person name="Marialigeti K."/>
            <person name="Schumann P."/>
        </authorList>
    </citation>
    <scope>NUCLEOTIDE SEQUENCE [LARGE SCALE GENOMIC DNA]</scope>
    <source>
        <strain evidence="2 3">JCM 16608</strain>
    </source>
</reference>
<feature type="compositionally biased region" description="Basic and acidic residues" evidence="1">
    <location>
        <begin position="10"/>
        <end position="22"/>
    </location>
</feature>
<evidence type="ECO:0000256" key="1">
    <source>
        <dbReference type="SAM" id="MobiDB-lite"/>
    </source>
</evidence>
<accession>A0A4P7UBU7</accession>